<dbReference type="eggNOG" id="COG1994">
    <property type="taxonomic scope" value="Bacteria"/>
</dbReference>
<dbReference type="AlphaFoldDB" id="D1PKN6"/>
<dbReference type="Proteomes" id="UP000003438">
    <property type="component" value="Unassembled WGS sequence"/>
</dbReference>
<evidence type="ECO:0000313" key="2">
    <source>
        <dbReference type="EMBL" id="EFB76544.1"/>
    </source>
</evidence>
<keyword evidence="1" id="KW-0812">Transmembrane</keyword>
<dbReference type="HOGENOM" id="CLU_1905679_0_0_9"/>
<dbReference type="STRING" id="411471.SUBVAR_04913"/>
<keyword evidence="1" id="KW-0472">Membrane</keyword>
<evidence type="ECO:0008006" key="4">
    <source>
        <dbReference type="Google" id="ProtNLM"/>
    </source>
</evidence>
<evidence type="ECO:0000256" key="1">
    <source>
        <dbReference type="SAM" id="Phobius"/>
    </source>
</evidence>
<proteinExistence type="predicted"/>
<comment type="caution">
    <text evidence="2">The sequence shown here is derived from an EMBL/GenBank/DDBJ whole genome shotgun (WGS) entry which is preliminary data.</text>
</comment>
<dbReference type="CDD" id="cd05709">
    <property type="entry name" value="S2P-M50"/>
    <property type="match status" value="1"/>
</dbReference>
<gene>
    <name evidence="2" type="ORF">SUBVAR_04913</name>
</gene>
<name>D1PKN6_9FIRM</name>
<sequence>MPLLFLLAFALALDGTGIVRIGLLCALLHEGGHLFMYYWLWRRWPDLQLSPLGICLLQRGRVMTPRQEFLLAAAGPLSNLLCCCAVLGWMRLTHYSYAGYWFASTNLLVGGTNLLPLPGLDGQRLLHSFWQGP</sequence>
<protein>
    <recommendedName>
        <fullName evidence="4">Peptidase, M50 family</fullName>
    </recommendedName>
</protein>
<dbReference type="EMBL" id="ACBY02000020">
    <property type="protein sequence ID" value="EFB76544.1"/>
    <property type="molecule type" value="Genomic_DNA"/>
</dbReference>
<reference evidence="2" key="1">
    <citation type="submission" date="2009-12" db="EMBL/GenBank/DDBJ databases">
        <authorList>
            <person name="Weinstock G."/>
            <person name="Sodergren E."/>
            <person name="Clifton S."/>
            <person name="Fulton L."/>
            <person name="Fulton B."/>
            <person name="Courtney L."/>
            <person name="Fronick C."/>
            <person name="Harrison M."/>
            <person name="Strong C."/>
            <person name="Farmer C."/>
            <person name="Delahaunty K."/>
            <person name="Markovic C."/>
            <person name="Hall O."/>
            <person name="Minx P."/>
            <person name="Tomlinson C."/>
            <person name="Mitreva M."/>
            <person name="Nelson J."/>
            <person name="Hou S."/>
            <person name="Wollam A."/>
            <person name="Pepin K.H."/>
            <person name="Johnson M."/>
            <person name="Bhonagiri V."/>
            <person name="Nash W.E."/>
            <person name="Warren W."/>
            <person name="Chinwalla A."/>
            <person name="Mardis E.R."/>
            <person name="Wilson R.K."/>
        </authorList>
    </citation>
    <scope>NUCLEOTIDE SEQUENCE [LARGE SCALE GENOMIC DNA]</scope>
    <source>
        <strain evidence="2">DSM 15176</strain>
    </source>
</reference>
<keyword evidence="3" id="KW-1185">Reference proteome</keyword>
<feature type="transmembrane region" description="Helical" evidence="1">
    <location>
        <begin position="69"/>
        <end position="92"/>
    </location>
</feature>
<evidence type="ECO:0000313" key="3">
    <source>
        <dbReference type="Proteomes" id="UP000003438"/>
    </source>
</evidence>
<organism evidence="2 3">
    <name type="scientific">Subdoligranulum variabile DSM 15176</name>
    <dbReference type="NCBI Taxonomy" id="411471"/>
    <lineage>
        <taxon>Bacteria</taxon>
        <taxon>Bacillati</taxon>
        <taxon>Bacillota</taxon>
        <taxon>Clostridia</taxon>
        <taxon>Eubacteriales</taxon>
        <taxon>Oscillospiraceae</taxon>
        <taxon>Subdoligranulum</taxon>
    </lineage>
</organism>
<keyword evidence="1" id="KW-1133">Transmembrane helix</keyword>
<accession>D1PKN6</accession>